<sequence length="166" mass="18668">MYQQHKHPDTELLWDLNMTFSVALLPRWSVFLLLLLVLCRSGAKVVTIDARAANDLIQTGSIYLDVRTVEEFQKGHVDADNIVNIPYMLNTPNGKVRNPDFLKEVSLACNKEDNLIVGCQIGVRSSSATVDLLSDGFKNVKDMEGGYEEWVINKFPVKISLAKEEL</sequence>
<feature type="domain" description="Rhodanese" evidence="2">
    <location>
        <begin position="62"/>
        <end position="159"/>
    </location>
</feature>
<dbReference type="InterPro" id="IPR044684">
    <property type="entry name" value="STR17/STR18/HARC1-like"/>
</dbReference>
<dbReference type="SUPFAM" id="SSF52821">
    <property type="entry name" value="Rhodanese/Cell cycle control phosphatase"/>
    <property type="match status" value="1"/>
</dbReference>
<dbReference type="Gramene" id="rna-AYBTSS11_LOCUS4749">
    <property type="protein sequence ID" value="CAJ1930420.1"/>
    <property type="gene ID" value="gene-AYBTSS11_LOCUS4749"/>
</dbReference>
<evidence type="ECO:0000313" key="4">
    <source>
        <dbReference type="Proteomes" id="UP001189624"/>
    </source>
</evidence>
<dbReference type="PANTHER" id="PTHR44542:SF12">
    <property type="entry name" value="THIOSULFATE SULFURTRANSFERASE 18"/>
    <property type="match status" value="1"/>
</dbReference>
<dbReference type="InterPro" id="IPR001763">
    <property type="entry name" value="Rhodanese-like_dom"/>
</dbReference>
<dbReference type="AlphaFoldDB" id="A0AA86S0Z5"/>
<dbReference type="Proteomes" id="UP001189624">
    <property type="component" value="Chromosome 2"/>
</dbReference>
<reference evidence="3" key="1">
    <citation type="submission" date="2023-10" db="EMBL/GenBank/DDBJ databases">
        <authorList>
            <person name="Domelevo Entfellner J.-B."/>
        </authorList>
    </citation>
    <scope>NUCLEOTIDE SEQUENCE</scope>
</reference>
<accession>A0AA86S0Z5</accession>
<evidence type="ECO:0000259" key="2">
    <source>
        <dbReference type="PROSITE" id="PS50206"/>
    </source>
</evidence>
<dbReference type="Pfam" id="PF00581">
    <property type="entry name" value="Rhodanese"/>
    <property type="match status" value="1"/>
</dbReference>
<dbReference type="PROSITE" id="PS50206">
    <property type="entry name" value="RHODANESE_3"/>
    <property type="match status" value="1"/>
</dbReference>
<feature type="transmembrane region" description="Helical" evidence="1">
    <location>
        <begin position="20"/>
        <end position="39"/>
    </location>
</feature>
<organism evidence="3 4">
    <name type="scientific">Sphenostylis stenocarpa</name>
    <dbReference type="NCBI Taxonomy" id="92480"/>
    <lineage>
        <taxon>Eukaryota</taxon>
        <taxon>Viridiplantae</taxon>
        <taxon>Streptophyta</taxon>
        <taxon>Embryophyta</taxon>
        <taxon>Tracheophyta</taxon>
        <taxon>Spermatophyta</taxon>
        <taxon>Magnoliopsida</taxon>
        <taxon>eudicotyledons</taxon>
        <taxon>Gunneridae</taxon>
        <taxon>Pentapetalae</taxon>
        <taxon>rosids</taxon>
        <taxon>fabids</taxon>
        <taxon>Fabales</taxon>
        <taxon>Fabaceae</taxon>
        <taxon>Papilionoideae</taxon>
        <taxon>50 kb inversion clade</taxon>
        <taxon>NPAAA clade</taxon>
        <taxon>indigoferoid/millettioid clade</taxon>
        <taxon>Phaseoleae</taxon>
        <taxon>Sphenostylis</taxon>
    </lineage>
</organism>
<proteinExistence type="predicted"/>
<dbReference type="CDD" id="cd00158">
    <property type="entry name" value="RHOD"/>
    <property type="match status" value="1"/>
</dbReference>
<name>A0AA86S0Z5_9FABA</name>
<evidence type="ECO:0000256" key="1">
    <source>
        <dbReference type="SAM" id="Phobius"/>
    </source>
</evidence>
<protein>
    <recommendedName>
        <fullName evidence="2">Rhodanese domain-containing protein</fullName>
    </recommendedName>
</protein>
<keyword evidence="4" id="KW-1185">Reference proteome</keyword>
<dbReference type="PANTHER" id="PTHR44542">
    <property type="entry name" value="THIOSULFATE SULFURTRANSFERASE 18"/>
    <property type="match status" value="1"/>
</dbReference>
<keyword evidence="1" id="KW-0812">Transmembrane</keyword>
<gene>
    <name evidence="3" type="ORF">AYBTSS11_LOCUS4749</name>
</gene>
<dbReference type="EMBL" id="OY731399">
    <property type="protein sequence ID" value="CAJ1930420.1"/>
    <property type="molecule type" value="Genomic_DNA"/>
</dbReference>
<dbReference type="InterPro" id="IPR036873">
    <property type="entry name" value="Rhodanese-like_dom_sf"/>
</dbReference>
<keyword evidence="1" id="KW-0472">Membrane</keyword>
<dbReference type="Gene3D" id="3.40.250.10">
    <property type="entry name" value="Rhodanese-like domain"/>
    <property type="match status" value="1"/>
</dbReference>
<dbReference type="GO" id="GO:0003824">
    <property type="term" value="F:catalytic activity"/>
    <property type="evidence" value="ECO:0007669"/>
    <property type="project" value="InterPro"/>
</dbReference>
<keyword evidence="1" id="KW-1133">Transmembrane helix</keyword>
<dbReference type="SMART" id="SM00450">
    <property type="entry name" value="RHOD"/>
    <property type="match status" value="1"/>
</dbReference>
<evidence type="ECO:0000313" key="3">
    <source>
        <dbReference type="EMBL" id="CAJ1930420.1"/>
    </source>
</evidence>